<evidence type="ECO:0000256" key="3">
    <source>
        <dbReference type="ARBA" id="ARBA00022833"/>
    </source>
</evidence>
<keyword evidence="3" id="KW-0862">Zinc</keyword>
<dbReference type="Proteomes" id="UP000559256">
    <property type="component" value="Unassembled WGS sequence"/>
</dbReference>
<proteinExistence type="predicted"/>
<feature type="domain" description="MYND-type" evidence="5">
    <location>
        <begin position="291"/>
        <end position="338"/>
    </location>
</feature>
<dbReference type="SUPFAM" id="SSF144232">
    <property type="entry name" value="HIT/MYND zinc finger-like"/>
    <property type="match status" value="1"/>
</dbReference>
<evidence type="ECO:0000256" key="4">
    <source>
        <dbReference type="PROSITE-ProRule" id="PRU00134"/>
    </source>
</evidence>
<dbReference type="InterPro" id="IPR002893">
    <property type="entry name" value="Znf_MYND"/>
</dbReference>
<evidence type="ECO:0000256" key="2">
    <source>
        <dbReference type="ARBA" id="ARBA00022771"/>
    </source>
</evidence>
<protein>
    <recommendedName>
        <fullName evidence="5">MYND-type domain-containing protein</fullName>
    </recommendedName>
</protein>
<keyword evidence="1" id="KW-0479">Metal-binding</keyword>
<evidence type="ECO:0000256" key="1">
    <source>
        <dbReference type="ARBA" id="ARBA00022723"/>
    </source>
</evidence>
<organism evidence="6 7">
    <name type="scientific">Tetrapyrgos nigripes</name>
    <dbReference type="NCBI Taxonomy" id="182062"/>
    <lineage>
        <taxon>Eukaryota</taxon>
        <taxon>Fungi</taxon>
        <taxon>Dikarya</taxon>
        <taxon>Basidiomycota</taxon>
        <taxon>Agaricomycotina</taxon>
        <taxon>Agaricomycetes</taxon>
        <taxon>Agaricomycetidae</taxon>
        <taxon>Agaricales</taxon>
        <taxon>Marasmiineae</taxon>
        <taxon>Marasmiaceae</taxon>
        <taxon>Tetrapyrgos</taxon>
    </lineage>
</organism>
<dbReference type="GO" id="GO:0008270">
    <property type="term" value="F:zinc ion binding"/>
    <property type="evidence" value="ECO:0007669"/>
    <property type="project" value="UniProtKB-KW"/>
</dbReference>
<dbReference type="AlphaFoldDB" id="A0A8H5CM55"/>
<accession>A0A8H5CM55</accession>
<dbReference type="PROSITE" id="PS50865">
    <property type="entry name" value="ZF_MYND_2"/>
    <property type="match status" value="1"/>
</dbReference>
<dbReference type="Gene3D" id="6.10.140.2220">
    <property type="match status" value="1"/>
</dbReference>
<keyword evidence="7" id="KW-1185">Reference proteome</keyword>
<name>A0A8H5CM55_9AGAR</name>
<comment type="caution">
    <text evidence="6">The sequence shown here is derived from an EMBL/GenBank/DDBJ whole genome shotgun (WGS) entry which is preliminary data.</text>
</comment>
<dbReference type="Pfam" id="PF01753">
    <property type="entry name" value="zf-MYND"/>
    <property type="match status" value="1"/>
</dbReference>
<reference evidence="6 7" key="1">
    <citation type="journal article" date="2020" name="ISME J.">
        <title>Uncovering the hidden diversity of litter-decomposition mechanisms in mushroom-forming fungi.</title>
        <authorList>
            <person name="Floudas D."/>
            <person name="Bentzer J."/>
            <person name="Ahren D."/>
            <person name="Johansson T."/>
            <person name="Persson P."/>
            <person name="Tunlid A."/>
        </authorList>
    </citation>
    <scope>NUCLEOTIDE SEQUENCE [LARGE SCALE GENOMIC DNA]</scope>
    <source>
        <strain evidence="6 7">CBS 291.85</strain>
    </source>
</reference>
<keyword evidence="2 4" id="KW-0863">Zinc-finger</keyword>
<dbReference type="EMBL" id="JAACJM010000127">
    <property type="protein sequence ID" value="KAF5344270.1"/>
    <property type="molecule type" value="Genomic_DNA"/>
</dbReference>
<sequence>MLPMEKLGLPSFLQNAIAVPLDAYPKTQNALPNPEKWNSDWEEIYQTNSFLFDPKITIVQRSILKQANRGGSSISPQDAQDYVVLHDSTCEIQHRIAINFIDATTRQDFEKRWLDASVVDRRRHALRSLSNAGSLARNLNEGRAYCFDILRLDYLSQDGHVLLDLLKAIMPDDLDLSAPPKTPYYFPEPNWDSLRAEYENSSNEVEKYAYKEVLILRTKLIWTMKSFLDQPLPSVTVLKQRDSRTAFEKKDAARNLANTLKMFYGEKEGKNRAREELTALKERKGRRSNGCTNCQEVETEGHKFQRCKPCWDNVQRTVLYCSGKCQKADWKARHKVICGKPVDSIDEAMKLSSLPKTKVLQNMSASTSSPVSYASQVGPPVNGLKRSPFLAGHIVKLNLNPTTDIIVKIGPGPDDFAKMDFAPFPPLQKVFREVRDKAMTTGDKETAAKLCHFVYWLSKANGHDKTYGWDMEAMVGQMEKEYEMPDLKKVMLEMQGRQGADRLRRP</sequence>
<evidence type="ECO:0000259" key="5">
    <source>
        <dbReference type="PROSITE" id="PS50865"/>
    </source>
</evidence>
<evidence type="ECO:0000313" key="6">
    <source>
        <dbReference type="EMBL" id="KAF5344270.1"/>
    </source>
</evidence>
<evidence type="ECO:0000313" key="7">
    <source>
        <dbReference type="Proteomes" id="UP000559256"/>
    </source>
</evidence>
<dbReference type="OrthoDB" id="3020010at2759"/>
<gene>
    <name evidence="6" type="ORF">D9758_012333</name>
</gene>